<dbReference type="InterPro" id="IPR015943">
    <property type="entry name" value="WD40/YVTN_repeat-like_dom_sf"/>
</dbReference>
<dbReference type="PROSITE" id="PS50294">
    <property type="entry name" value="WD_REPEATS_REGION"/>
    <property type="match status" value="6"/>
</dbReference>
<dbReference type="Pfam" id="PF00069">
    <property type="entry name" value="Pkinase"/>
    <property type="match status" value="1"/>
</dbReference>
<feature type="repeat" description="WD" evidence="3">
    <location>
        <begin position="525"/>
        <end position="566"/>
    </location>
</feature>
<dbReference type="CDD" id="cd14014">
    <property type="entry name" value="STKc_PknB_like"/>
    <property type="match status" value="1"/>
</dbReference>
<feature type="repeat" description="WD" evidence="3">
    <location>
        <begin position="700"/>
        <end position="743"/>
    </location>
</feature>
<dbReference type="GO" id="GO:0004674">
    <property type="term" value="F:protein serine/threonine kinase activity"/>
    <property type="evidence" value="ECO:0007669"/>
    <property type="project" value="UniProtKB-EC"/>
</dbReference>
<keyword evidence="6" id="KW-0418">Kinase</keyword>
<feature type="region of interest" description="Disordered" evidence="4">
    <location>
        <begin position="324"/>
        <end position="359"/>
    </location>
</feature>
<feature type="repeat" description="WD" evidence="3">
    <location>
        <begin position="483"/>
        <end position="524"/>
    </location>
</feature>
<dbReference type="PROSITE" id="PS50011">
    <property type="entry name" value="PROTEIN_KINASE_DOM"/>
    <property type="match status" value="1"/>
</dbReference>
<evidence type="ECO:0000259" key="5">
    <source>
        <dbReference type="PROSITE" id="PS50011"/>
    </source>
</evidence>
<dbReference type="PROSITE" id="PS50082">
    <property type="entry name" value="WD_REPEATS_2"/>
    <property type="match status" value="7"/>
</dbReference>
<reference evidence="6" key="1">
    <citation type="submission" date="2024-07" db="EMBL/GenBank/DDBJ databases">
        <authorList>
            <person name="Kim Y.J."/>
            <person name="Jeong J.Y."/>
        </authorList>
    </citation>
    <scope>NUCLEOTIDE SEQUENCE</scope>
    <source>
        <strain evidence="6">GIHE-MW2</strain>
    </source>
</reference>
<feature type="repeat" description="WD" evidence="3">
    <location>
        <begin position="567"/>
        <end position="602"/>
    </location>
</feature>
<evidence type="ECO:0000256" key="3">
    <source>
        <dbReference type="PROSITE-ProRule" id="PRU00221"/>
    </source>
</evidence>
<feature type="domain" description="Protein kinase" evidence="5">
    <location>
        <begin position="36"/>
        <end position="320"/>
    </location>
</feature>
<keyword evidence="6" id="KW-0808">Transferase</keyword>
<dbReference type="RefSeq" id="WP_190880835.1">
    <property type="nucleotide sequence ID" value="NZ_CP159837.1"/>
</dbReference>
<dbReference type="PANTHER" id="PTHR19879">
    <property type="entry name" value="TRANSCRIPTION INITIATION FACTOR TFIID"/>
    <property type="match status" value="1"/>
</dbReference>
<dbReference type="InterPro" id="IPR011009">
    <property type="entry name" value="Kinase-like_dom_sf"/>
</dbReference>
<dbReference type="SUPFAM" id="SSF56112">
    <property type="entry name" value="Protein kinase-like (PK-like)"/>
    <property type="match status" value="1"/>
</dbReference>
<dbReference type="InterPro" id="IPR019775">
    <property type="entry name" value="WD40_repeat_CS"/>
</dbReference>
<dbReference type="SMART" id="SM00220">
    <property type="entry name" value="S_TKc"/>
    <property type="match status" value="1"/>
</dbReference>
<dbReference type="EMBL" id="CP159837">
    <property type="protein sequence ID" value="XCM37157.1"/>
    <property type="molecule type" value="Genomic_DNA"/>
</dbReference>
<name>A0AAU8JF48_9CYAN</name>
<dbReference type="InterPro" id="IPR020472">
    <property type="entry name" value="WD40_PAC1"/>
</dbReference>
<proteinExistence type="predicted"/>
<dbReference type="Gene3D" id="3.30.200.20">
    <property type="entry name" value="Phosphorylase Kinase, domain 1"/>
    <property type="match status" value="1"/>
</dbReference>
<feature type="compositionally biased region" description="Polar residues" evidence="4">
    <location>
        <begin position="338"/>
        <end position="347"/>
    </location>
</feature>
<evidence type="ECO:0000256" key="1">
    <source>
        <dbReference type="ARBA" id="ARBA00022574"/>
    </source>
</evidence>
<keyword evidence="1 3" id="KW-0853">WD repeat</keyword>
<evidence type="ECO:0000256" key="2">
    <source>
        <dbReference type="ARBA" id="ARBA00022737"/>
    </source>
</evidence>
<dbReference type="NCBIfam" id="NF045510">
    <property type="entry name" value="4Cys_prefix_kin"/>
    <property type="match status" value="1"/>
</dbReference>
<dbReference type="InterPro" id="IPR000719">
    <property type="entry name" value="Prot_kinase_dom"/>
</dbReference>
<dbReference type="PROSITE" id="PS00678">
    <property type="entry name" value="WD_REPEATS_1"/>
    <property type="match status" value="5"/>
</dbReference>
<keyword evidence="2" id="KW-0677">Repeat</keyword>
<protein>
    <submittedName>
        <fullName evidence="6">Serine/threonine-protein kinase</fullName>
        <ecNumber evidence="6">2.7.11.1</ecNumber>
    </submittedName>
</protein>
<dbReference type="EC" id="2.7.11.1" evidence="6"/>
<dbReference type="PRINTS" id="PR00320">
    <property type="entry name" value="GPROTEINBRPT"/>
</dbReference>
<evidence type="ECO:0000256" key="4">
    <source>
        <dbReference type="SAM" id="MobiDB-lite"/>
    </source>
</evidence>
<accession>A0AAU8JF48</accession>
<dbReference type="PANTHER" id="PTHR19879:SF9">
    <property type="entry name" value="TRANSCRIPTION INITIATION FACTOR TFIID SUBUNIT 5"/>
    <property type="match status" value="1"/>
</dbReference>
<gene>
    <name evidence="6" type="ORF">ABWT76_005972</name>
</gene>
<dbReference type="InterPro" id="IPR001680">
    <property type="entry name" value="WD40_rpt"/>
</dbReference>
<dbReference type="Gene3D" id="1.10.510.10">
    <property type="entry name" value="Transferase(Phosphotransferase) domain 1"/>
    <property type="match status" value="1"/>
</dbReference>
<sequence>MSYCLNPKCPNPTDPLHEHHRICRHCGSVLQLQGRYRVQGLLGEGGFGTTYKVLDEQAGTPQVKVLKVLSSKNRKAIELFQREAAVLQRLHHPGIPLVEPDGYFIFTGRNQDFELHCLVMEFIAGENLEQWMSDRDHCPITETQTVEWLIQLVEILQQVHQQNYFHRDIKPSNIMRRFDSSDNDAENSWPSPVGQLALIDFGSARQVSGTYLAKVAGGGSQVTGIISPGYTPPEQANGKAVPQSDFYALARTFVYLLTGKEPNVFPEDSRTGELQWRSPVEHIFPPLVDLLDYMMAPFPGNRPQNTYLILQRLQEIRSTLHSGGYSRQSWRHRQRRSPTSASGTQATPGAIGSLQYPSQTPSPFPQLSQNLMPSWVIPYATTHKHHHRRSHRRSRHRTFRQYAPKLLMGVIALTVPVTALQLLNELDLQYLLSASPSSSASPAVENTIASSPVEALPLETVLSKPLEKNPTVPGKDFVLTNTLTGHVWAVNTVDLSPDAKVLVSGSVDKTVKLWEVATGTLLHTLLAHSQQVWVVTTSPDGKMLGSAGGDGKINLWEVSTGYWLHTIESLSSWVISLAFSPDSKTLASGSQDGTITLWDVENDVTGFPKGVKRQQLYGHSQPVLAIAYSKSQPILVSGSSDGTIHIWNLANGTILRTLQRPREQLRALAISPDGQKIASGTDDGTFNLWDLNTGELLLAVKAHSDAVRAIAFGRDGRTVITGGGALDSLIKVWDATTGERLQVLTGHTDTVHSLKLSADGQMLTSGSEDNTIKVWRVLSIDRLP</sequence>
<organism evidence="6">
    <name type="scientific">Planktothricoides raciborskii GIHE-MW2</name>
    <dbReference type="NCBI Taxonomy" id="2792601"/>
    <lineage>
        <taxon>Bacteria</taxon>
        <taxon>Bacillati</taxon>
        <taxon>Cyanobacteriota</taxon>
        <taxon>Cyanophyceae</taxon>
        <taxon>Oscillatoriophycideae</taxon>
        <taxon>Oscillatoriales</taxon>
        <taxon>Oscillatoriaceae</taxon>
        <taxon>Planktothricoides</taxon>
    </lineage>
</organism>
<dbReference type="AlphaFoldDB" id="A0AAU8JF48"/>
<feature type="repeat" description="WD" evidence="3">
    <location>
        <begin position="744"/>
        <end position="784"/>
    </location>
</feature>
<dbReference type="GO" id="GO:0005524">
    <property type="term" value="F:ATP binding"/>
    <property type="evidence" value="ECO:0007669"/>
    <property type="project" value="InterPro"/>
</dbReference>
<dbReference type="CDD" id="cd00200">
    <property type="entry name" value="WD40"/>
    <property type="match status" value="1"/>
</dbReference>
<feature type="repeat" description="WD" evidence="3">
    <location>
        <begin position="658"/>
        <end position="699"/>
    </location>
</feature>
<dbReference type="Gene3D" id="2.130.10.10">
    <property type="entry name" value="YVTN repeat-like/Quinoprotein amine dehydrogenase"/>
    <property type="match status" value="2"/>
</dbReference>
<dbReference type="SMART" id="SM00320">
    <property type="entry name" value="WD40"/>
    <property type="match status" value="7"/>
</dbReference>
<dbReference type="SUPFAM" id="SSF50978">
    <property type="entry name" value="WD40 repeat-like"/>
    <property type="match status" value="1"/>
</dbReference>
<feature type="repeat" description="WD" evidence="3">
    <location>
        <begin position="616"/>
        <end position="657"/>
    </location>
</feature>
<evidence type="ECO:0000313" key="6">
    <source>
        <dbReference type="EMBL" id="XCM37157.1"/>
    </source>
</evidence>
<dbReference type="InterPro" id="IPR036322">
    <property type="entry name" value="WD40_repeat_dom_sf"/>
</dbReference>
<dbReference type="Pfam" id="PF00400">
    <property type="entry name" value="WD40"/>
    <property type="match status" value="7"/>
</dbReference>